<accession>A0ABP4QPG6</accession>
<keyword evidence="2" id="KW-1185">Reference proteome</keyword>
<evidence type="ECO:0000313" key="2">
    <source>
        <dbReference type="Proteomes" id="UP001500393"/>
    </source>
</evidence>
<dbReference type="RefSeq" id="WP_344222270.1">
    <property type="nucleotide sequence ID" value="NZ_BAAAOS010000066.1"/>
</dbReference>
<dbReference type="Proteomes" id="UP001500393">
    <property type="component" value="Unassembled WGS sequence"/>
</dbReference>
<dbReference type="Gene3D" id="3.40.50.300">
    <property type="entry name" value="P-loop containing nucleotide triphosphate hydrolases"/>
    <property type="match status" value="1"/>
</dbReference>
<evidence type="ECO:0008006" key="3">
    <source>
        <dbReference type="Google" id="ProtNLM"/>
    </source>
</evidence>
<name>A0ABP4QPG6_9ACTN</name>
<gene>
    <name evidence="1" type="ORF">GCM10009789_82950</name>
</gene>
<dbReference type="InterPro" id="IPR027417">
    <property type="entry name" value="P-loop_NTPase"/>
</dbReference>
<comment type="caution">
    <text evidence="1">The sequence shown here is derived from an EMBL/GenBank/DDBJ whole genome shotgun (WGS) entry which is preliminary data.</text>
</comment>
<organism evidence="1 2">
    <name type="scientific">Kribbella sancticallisti</name>
    <dbReference type="NCBI Taxonomy" id="460087"/>
    <lineage>
        <taxon>Bacteria</taxon>
        <taxon>Bacillati</taxon>
        <taxon>Actinomycetota</taxon>
        <taxon>Actinomycetes</taxon>
        <taxon>Propionibacteriales</taxon>
        <taxon>Kribbellaceae</taxon>
        <taxon>Kribbella</taxon>
    </lineage>
</organism>
<dbReference type="EMBL" id="BAAAOS010000066">
    <property type="protein sequence ID" value="GAA1616374.1"/>
    <property type="molecule type" value="Genomic_DNA"/>
</dbReference>
<dbReference type="SUPFAM" id="SSF52540">
    <property type="entry name" value="P-loop containing nucleoside triphosphate hydrolases"/>
    <property type="match status" value="1"/>
</dbReference>
<proteinExistence type="predicted"/>
<reference evidence="2" key="1">
    <citation type="journal article" date="2019" name="Int. J. Syst. Evol. Microbiol.">
        <title>The Global Catalogue of Microorganisms (GCM) 10K type strain sequencing project: providing services to taxonomists for standard genome sequencing and annotation.</title>
        <authorList>
            <consortium name="The Broad Institute Genomics Platform"/>
            <consortium name="The Broad Institute Genome Sequencing Center for Infectious Disease"/>
            <person name="Wu L."/>
            <person name="Ma J."/>
        </authorList>
    </citation>
    <scope>NUCLEOTIDE SEQUENCE [LARGE SCALE GENOMIC DNA]</scope>
    <source>
        <strain evidence="2">JCM 14969</strain>
    </source>
</reference>
<sequence>MQHNLEQLGSSGFQDLAAALTIATFGPRIQVLGSGRDGGRDMYCNGVLVWSASDQVPAEVWDGYTVFQVKQKERLEARPADNAAWLWTQVRAELEKWADPTNLGRNPVPNHLVIITNVPLTPTPHTGGLAMLHKNIAEYIEALDDSKRDVDASSTAARVAKRTRMARLKAWRIWDGNQLDALLTTHDSVRKGFSAFLTAADVFAHLGQFTDQLPLQELETGLRKHARASLINDHWLYFDEAGDADTAGTPIEKVVVDLPVTVGEAGQRHSAIRYILERGERVLNPRLGLFPGPRHIVVAGAPGNGKTTISKFLVQAYRAALLNGGQDLSADHQAVIEGTRAALQRFGTDLPKHRRWPIRIDLAEYVEEGGLTEDSTLLRWISHKVSKRLVLGKVTPRALDSWQKQWPWLLVLDGLDEVTEPTVRKRLIEQITEFVTEADADKCDLLAVVTTRPMGYTENIAPTQFERIDMAQLSVTQAVEYGVRAVRVRLKGDPDRVERVERHLQKAGDNEALRHLMQTPLQVLIMSIIVESSGQLSPDRYSLFWGYYETVFKRERQKPGPFSRLLQENSPHILTLHQRVGFQLQVRSETGDGAAAMMTREELRDLTWQVLNDAGFKPSGADADLLDRFITSATHRLVLLAPRGDEGLGFDVRTLQELMAAMYLTTGPFESVLSRLAQAAPSPHWRNTWVFAAGRVFAEPQAHQHDALVELVENVDMNASQRLGAICPIGPQLALDLVDDGMAASHPRFHDRLVGHGLRVLQQPPPVDPLAVARILVRAANGSDRVDTMITKGLREALSGDDVARSTATAVQSRIDSAATDVGAGLEARALRAVRAHKTLPQASQRDLAAALREFDSTLTEWPEDEATAAKLKAAAEAIRRLLDASSPTAEPESIVNALQDASASLILEMAIEHVVPVAPQIVAGLRDLILPSVYRQPIGDELR</sequence>
<protein>
    <recommendedName>
        <fullName evidence="3">NACHT domain-containing protein</fullName>
    </recommendedName>
</protein>
<evidence type="ECO:0000313" key="1">
    <source>
        <dbReference type="EMBL" id="GAA1616374.1"/>
    </source>
</evidence>